<dbReference type="RefSeq" id="NP_001165252.1">
    <property type="nucleotide sequence ID" value="NM_001171781.1"/>
</dbReference>
<organism evidence="1">
    <name type="scientific">Xenopus laevis</name>
    <name type="common">African clawed frog</name>
    <dbReference type="NCBI Taxonomy" id="8355"/>
    <lineage>
        <taxon>Eukaryota</taxon>
        <taxon>Metazoa</taxon>
        <taxon>Chordata</taxon>
        <taxon>Craniata</taxon>
        <taxon>Vertebrata</taxon>
        <taxon>Euteleostomi</taxon>
        <taxon>Amphibia</taxon>
        <taxon>Batrachia</taxon>
        <taxon>Anura</taxon>
        <taxon>Pipoidea</taxon>
        <taxon>Pipidae</taxon>
        <taxon>Xenopodinae</taxon>
        <taxon>Xenopus</taxon>
        <taxon>Xenopus</taxon>
    </lineage>
</organism>
<dbReference type="GeneID" id="100036950"/>
<evidence type="ECO:0000313" key="2">
    <source>
        <dbReference type="Xenbase" id="XB-GENE-946285"/>
    </source>
</evidence>
<accession>A1L2T9</accession>
<gene>
    <name evidence="2" type="primary">sft2d1.L</name>
    <name evidence="1" type="synonym">LOC100036950</name>
    <name evidence="2" type="synonym">sft2d1</name>
</gene>
<dbReference type="KEGG" id="xla:100036950"/>
<evidence type="ECO:0000313" key="1">
    <source>
        <dbReference type="EMBL" id="AAI29705.1"/>
    </source>
</evidence>
<sequence>MFSYGTSETTEKDVCTNKTDCHYSHAALSYRYIVCCVLVA</sequence>
<proteinExistence type="evidence at transcript level"/>
<dbReference type="AGR" id="Xenbase:XB-GENE-946285"/>
<dbReference type="AlphaFoldDB" id="A1L2T9"/>
<dbReference type="EMBL" id="BC129704">
    <property type="protein sequence ID" value="AAI29705.1"/>
    <property type="molecule type" value="mRNA"/>
</dbReference>
<name>A1L2T9_XENLA</name>
<protein>
    <submittedName>
        <fullName evidence="1">LOC100036950 protein</fullName>
    </submittedName>
</protein>
<dbReference type="CTD" id="100036950"/>
<dbReference type="OrthoDB" id="73614at2759"/>
<dbReference type="Bgee" id="100036950">
    <property type="expression patterns" value="Expressed in kidney and 19 other cell types or tissues"/>
</dbReference>
<reference evidence="1" key="1">
    <citation type="submission" date="2006-12" db="EMBL/GenBank/DDBJ databases">
        <authorList>
            <consortium name="NIH - Xenopus Gene Collection (XGC) project"/>
        </authorList>
    </citation>
    <scope>NUCLEOTIDE SEQUENCE [LARGE SCALE MRNA]</scope>
    <source>
        <tissue evidence="1">Thymus/thymocytes</tissue>
    </source>
</reference>
<dbReference type="Xenbase" id="XB-GENE-946285">
    <property type="gene designation" value="sft2d1.L"/>
</dbReference>